<feature type="chain" id="PRO_5014563480" evidence="1">
    <location>
        <begin position="20"/>
        <end position="269"/>
    </location>
</feature>
<dbReference type="Proteomes" id="UP000235392">
    <property type="component" value="Unassembled WGS sequence"/>
</dbReference>
<dbReference type="InterPro" id="IPR025659">
    <property type="entry name" value="Tubby-like_C"/>
</dbReference>
<evidence type="ECO:0000313" key="2">
    <source>
        <dbReference type="EMBL" id="PLW30621.1"/>
    </source>
</evidence>
<comment type="caution">
    <text evidence="2">The sequence shown here is derived from an EMBL/GenBank/DDBJ whole genome shotgun (WGS) entry which is preliminary data.</text>
</comment>
<dbReference type="EMBL" id="PGCI01000291">
    <property type="protein sequence ID" value="PLW30621.1"/>
    <property type="molecule type" value="Genomic_DNA"/>
</dbReference>
<keyword evidence="1" id="KW-0732">Signal</keyword>
<name>A0A2N5TYQ6_9BASI</name>
<dbReference type="AlphaFoldDB" id="A0A2N5TYQ6"/>
<evidence type="ECO:0000313" key="4">
    <source>
        <dbReference type="Proteomes" id="UP000235392"/>
    </source>
</evidence>
<reference evidence="2 4" key="1">
    <citation type="submission" date="2017-11" db="EMBL/GenBank/DDBJ databases">
        <title>De novo assembly and phasing of dikaryotic genomes from two isolates of Puccinia coronata f. sp. avenae, the causal agent of oat crown rust.</title>
        <authorList>
            <person name="Miller M.E."/>
            <person name="Zhang Y."/>
            <person name="Omidvar V."/>
            <person name="Sperschneider J."/>
            <person name="Schwessinger B."/>
            <person name="Raley C."/>
            <person name="Palmer J.M."/>
            <person name="Garnica D."/>
            <person name="Upadhyaya N."/>
            <person name="Rathjen J."/>
            <person name="Taylor J.M."/>
            <person name="Park R.F."/>
            <person name="Dodds P.N."/>
            <person name="Hirsch C.D."/>
            <person name="Kianian S.F."/>
            <person name="Figueroa M."/>
        </authorList>
    </citation>
    <scope>NUCLEOTIDE SEQUENCE [LARGE SCALE GENOMIC DNA]</scope>
    <source>
        <strain evidence="2">12SD80</strain>
    </source>
</reference>
<evidence type="ECO:0000256" key="1">
    <source>
        <dbReference type="SAM" id="SignalP"/>
    </source>
</evidence>
<proteinExistence type="predicted"/>
<evidence type="ECO:0000313" key="3">
    <source>
        <dbReference type="EMBL" id="PLW42653.1"/>
    </source>
</evidence>
<dbReference type="SUPFAM" id="SSF54518">
    <property type="entry name" value="Tubby C-terminal domain-like"/>
    <property type="match status" value="1"/>
</dbReference>
<organism evidence="2 4">
    <name type="scientific">Puccinia coronata f. sp. avenae</name>
    <dbReference type="NCBI Taxonomy" id="200324"/>
    <lineage>
        <taxon>Eukaryota</taxon>
        <taxon>Fungi</taxon>
        <taxon>Dikarya</taxon>
        <taxon>Basidiomycota</taxon>
        <taxon>Pucciniomycotina</taxon>
        <taxon>Pucciniomycetes</taxon>
        <taxon>Pucciniales</taxon>
        <taxon>Pucciniaceae</taxon>
        <taxon>Puccinia</taxon>
    </lineage>
</organism>
<gene>
    <name evidence="3" type="ORF">PCASD_08471</name>
    <name evidence="2" type="ORF">PCASD_17768</name>
</gene>
<feature type="signal peptide" evidence="1">
    <location>
        <begin position="1"/>
        <end position="19"/>
    </location>
</feature>
<sequence>MKSLIITISAALMIARVHSQSPPSISPANQQSLENSIAKEVATPVGMNATTAANSASGPEVGGGLLSSNSTVEARPGLTIESVATNNTSLVGTSSSLNSTVSRTFVMDEAIHWTHSNFSVFNQNGTVVYQITNQYAGASLTAKEFIVEDAISGEKKLRLDSRVKACGFGQTYKADDNTTFILNTRAFLSDRWYIKDTTSVYTFKRYASSMQGDIFDNERLVAQVTTLTNSTSTSSSKKQLTVTTDGSIRPWDLIALMALAKTRIHTCGY</sequence>
<accession>A0A2N5TYQ6</accession>
<protein>
    <submittedName>
        <fullName evidence="2">Uncharacterized protein</fullName>
    </submittedName>
</protein>
<dbReference type="EMBL" id="PGCI01000076">
    <property type="protein sequence ID" value="PLW42653.1"/>
    <property type="molecule type" value="Genomic_DNA"/>
</dbReference>